<dbReference type="SMART" id="SM00343">
    <property type="entry name" value="ZnF_C2HC"/>
    <property type="match status" value="1"/>
</dbReference>
<dbReference type="Proteomes" id="UP001454036">
    <property type="component" value="Unassembled WGS sequence"/>
</dbReference>
<gene>
    <name evidence="3" type="ORF">LIER_06806</name>
</gene>
<keyword evidence="1" id="KW-0479">Metal-binding</keyword>
<dbReference type="GO" id="GO:0008270">
    <property type="term" value="F:zinc ion binding"/>
    <property type="evidence" value="ECO:0007669"/>
    <property type="project" value="UniProtKB-KW"/>
</dbReference>
<evidence type="ECO:0000313" key="4">
    <source>
        <dbReference type="Proteomes" id="UP001454036"/>
    </source>
</evidence>
<evidence type="ECO:0000259" key="2">
    <source>
        <dbReference type="PROSITE" id="PS50158"/>
    </source>
</evidence>
<evidence type="ECO:0000313" key="3">
    <source>
        <dbReference type="EMBL" id="GAA0146994.1"/>
    </source>
</evidence>
<dbReference type="Pfam" id="PF14223">
    <property type="entry name" value="Retrotran_gag_2"/>
    <property type="match status" value="1"/>
</dbReference>
<proteinExistence type="predicted"/>
<dbReference type="InterPro" id="IPR001878">
    <property type="entry name" value="Znf_CCHC"/>
</dbReference>
<dbReference type="InterPro" id="IPR036875">
    <property type="entry name" value="Znf_CCHC_sf"/>
</dbReference>
<evidence type="ECO:0000256" key="1">
    <source>
        <dbReference type="PROSITE-ProRule" id="PRU00047"/>
    </source>
</evidence>
<keyword evidence="1" id="KW-0862">Zinc</keyword>
<keyword evidence="1" id="KW-0863">Zinc-finger</keyword>
<dbReference type="SUPFAM" id="SSF57756">
    <property type="entry name" value="Retrovirus zinc finger-like domains"/>
    <property type="match status" value="1"/>
</dbReference>
<dbReference type="PROSITE" id="PS50158">
    <property type="entry name" value="ZF_CCHC"/>
    <property type="match status" value="1"/>
</dbReference>
<reference evidence="3 4" key="1">
    <citation type="submission" date="2024-01" db="EMBL/GenBank/DDBJ databases">
        <title>The complete chloroplast genome sequence of Lithospermum erythrorhizon: insights into the phylogenetic relationship among Boraginaceae species and the maternal lineages of purple gromwells.</title>
        <authorList>
            <person name="Okada T."/>
            <person name="Watanabe K."/>
        </authorList>
    </citation>
    <scope>NUCLEOTIDE SEQUENCE [LARGE SCALE GENOMIC DNA]</scope>
</reference>
<accession>A0AAV3P5W9</accession>
<sequence length="228" mass="25876">MNMEDYLYGKKLHKPLGEKPANMEMEEWNELDRQVLGIVRPCLSRNVVANVAKETTTKGLMIALSGLYEKPFANNKVRFMKQLFHLRMSMNTPIARHLNDFNSLINQLSTVEVNFEDELQELILLASLPDSWEPMRAPVSNSVGNEKLQLKVVEERCLSEEVRKNDGIEKGSALNVDRGRNYNKGSVKNKWRSKSRGKSKSNFGGRTLECWGCGKTGHMLRQCKASGS</sequence>
<organism evidence="3 4">
    <name type="scientific">Lithospermum erythrorhizon</name>
    <name type="common">Purple gromwell</name>
    <name type="synonym">Lithospermum officinale var. erythrorhizon</name>
    <dbReference type="NCBI Taxonomy" id="34254"/>
    <lineage>
        <taxon>Eukaryota</taxon>
        <taxon>Viridiplantae</taxon>
        <taxon>Streptophyta</taxon>
        <taxon>Embryophyta</taxon>
        <taxon>Tracheophyta</taxon>
        <taxon>Spermatophyta</taxon>
        <taxon>Magnoliopsida</taxon>
        <taxon>eudicotyledons</taxon>
        <taxon>Gunneridae</taxon>
        <taxon>Pentapetalae</taxon>
        <taxon>asterids</taxon>
        <taxon>lamiids</taxon>
        <taxon>Boraginales</taxon>
        <taxon>Boraginaceae</taxon>
        <taxon>Boraginoideae</taxon>
        <taxon>Lithospermeae</taxon>
        <taxon>Lithospermum</taxon>
    </lineage>
</organism>
<protein>
    <recommendedName>
        <fullName evidence="2">CCHC-type domain-containing protein</fullName>
    </recommendedName>
</protein>
<dbReference type="GO" id="GO:0003676">
    <property type="term" value="F:nucleic acid binding"/>
    <property type="evidence" value="ECO:0007669"/>
    <property type="project" value="InterPro"/>
</dbReference>
<comment type="caution">
    <text evidence="3">The sequence shown here is derived from an EMBL/GenBank/DDBJ whole genome shotgun (WGS) entry which is preliminary data.</text>
</comment>
<dbReference type="EMBL" id="BAABME010001012">
    <property type="protein sequence ID" value="GAA0146994.1"/>
    <property type="molecule type" value="Genomic_DNA"/>
</dbReference>
<feature type="domain" description="CCHC-type" evidence="2">
    <location>
        <begin position="210"/>
        <end position="224"/>
    </location>
</feature>
<name>A0AAV3P5W9_LITER</name>
<keyword evidence="4" id="KW-1185">Reference proteome</keyword>
<dbReference type="AlphaFoldDB" id="A0AAV3P5W9"/>